<dbReference type="SUPFAM" id="SSF82689">
    <property type="entry name" value="Mechanosensitive channel protein MscS (YggB), C-terminal domain"/>
    <property type="match status" value="1"/>
</dbReference>
<comment type="caution">
    <text evidence="11">The sequence shown here is derived from an EMBL/GenBank/DDBJ whole genome shotgun (WGS) entry which is preliminary data.</text>
</comment>
<evidence type="ECO:0000256" key="2">
    <source>
        <dbReference type="ARBA" id="ARBA00008017"/>
    </source>
</evidence>
<accession>A0A2W4RDK8</accession>
<dbReference type="Pfam" id="PF00924">
    <property type="entry name" value="MS_channel_2nd"/>
    <property type="match status" value="1"/>
</dbReference>
<feature type="domain" description="Mechanosensitive ion channel MscS" evidence="9">
    <location>
        <begin position="385"/>
        <end position="457"/>
    </location>
</feature>
<dbReference type="InterPro" id="IPR011066">
    <property type="entry name" value="MscS_channel_C_sf"/>
</dbReference>
<dbReference type="InterPro" id="IPR023408">
    <property type="entry name" value="MscS_beta-dom_sf"/>
</dbReference>
<evidence type="ECO:0000256" key="5">
    <source>
        <dbReference type="ARBA" id="ARBA00022989"/>
    </source>
</evidence>
<evidence type="ECO:0000259" key="9">
    <source>
        <dbReference type="Pfam" id="PF00924"/>
    </source>
</evidence>
<evidence type="ECO:0000256" key="1">
    <source>
        <dbReference type="ARBA" id="ARBA00004651"/>
    </source>
</evidence>
<dbReference type="EMBL" id="QJPH01000290">
    <property type="protein sequence ID" value="PZN79919.1"/>
    <property type="molecule type" value="Genomic_DNA"/>
</dbReference>
<evidence type="ECO:0000313" key="12">
    <source>
        <dbReference type="Proteomes" id="UP000249396"/>
    </source>
</evidence>
<feature type="transmembrane region" description="Helical" evidence="7">
    <location>
        <begin position="223"/>
        <end position="244"/>
    </location>
</feature>
<keyword evidence="8" id="KW-0732">Signal</keyword>
<dbReference type="SUPFAM" id="SSF82861">
    <property type="entry name" value="Mechanosensitive channel protein MscS (YggB), transmembrane region"/>
    <property type="match status" value="1"/>
</dbReference>
<feature type="transmembrane region" description="Helical" evidence="7">
    <location>
        <begin position="363"/>
        <end position="382"/>
    </location>
</feature>
<dbReference type="Gene3D" id="3.30.70.100">
    <property type="match status" value="1"/>
</dbReference>
<dbReference type="InterPro" id="IPR010920">
    <property type="entry name" value="LSM_dom_sf"/>
</dbReference>
<proteinExistence type="inferred from homology"/>
<organism evidence="11 12">
    <name type="scientific">Candidatus Methylumidiphilus alinenensis</name>
    <dbReference type="NCBI Taxonomy" id="2202197"/>
    <lineage>
        <taxon>Bacteria</taxon>
        <taxon>Pseudomonadati</taxon>
        <taxon>Pseudomonadota</taxon>
        <taxon>Gammaproteobacteria</taxon>
        <taxon>Methylococcales</taxon>
        <taxon>Candidatus Methylumidiphilus</taxon>
    </lineage>
</organism>
<feature type="chain" id="PRO_5016157662" description="Mechanosensitive ion channel protein MscS" evidence="8">
    <location>
        <begin position="26"/>
        <end position="619"/>
    </location>
</feature>
<protein>
    <recommendedName>
        <fullName evidence="13">Mechanosensitive ion channel protein MscS</fullName>
    </recommendedName>
</protein>
<dbReference type="Gene3D" id="1.10.287.1260">
    <property type="match status" value="1"/>
</dbReference>
<dbReference type="InterPro" id="IPR049278">
    <property type="entry name" value="MS_channel_C"/>
</dbReference>
<dbReference type="GO" id="GO:0005886">
    <property type="term" value="C:plasma membrane"/>
    <property type="evidence" value="ECO:0007669"/>
    <property type="project" value="UniProtKB-SubCell"/>
</dbReference>
<dbReference type="InterPro" id="IPR006685">
    <property type="entry name" value="MscS_channel_2nd"/>
</dbReference>
<dbReference type="GO" id="GO:0008381">
    <property type="term" value="F:mechanosensitive monoatomic ion channel activity"/>
    <property type="evidence" value="ECO:0007669"/>
    <property type="project" value="UniProtKB-ARBA"/>
</dbReference>
<gene>
    <name evidence="11" type="ORF">DM484_10595</name>
</gene>
<dbReference type="PANTHER" id="PTHR30566">
    <property type="entry name" value="YNAI-RELATED MECHANOSENSITIVE ION CHANNEL"/>
    <property type="match status" value="1"/>
</dbReference>
<evidence type="ECO:0000256" key="6">
    <source>
        <dbReference type="ARBA" id="ARBA00023136"/>
    </source>
</evidence>
<evidence type="ECO:0000259" key="10">
    <source>
        <dbReference type="Pfam" id="PF21082"/>
    </source>
</evidence>
<comment type="similarity">
    <text evidence="2">Belongs to the MscS (TC 1.A.23) family.</text>
</comment>
<feature type="transmembrane region" description="Helical" evidence="7">
    <location>
        <begin position="339"/>
        <end position="357"/>
    </location>
</feature>
<dbReference type="Gene3D" id="2.30.30.60">
    <property type="match status" value="1"/>
</dbReference>
<name>A0A2W4RDK8_9GAMM</name>
<keyword evidence="4 7" id="KW-0812">Transmembrane</keyword>
<evidence type="ECO:0000256" key="8">
    <source>
        <dbReference type="SAM" id="SignalP"/>
    </source>
</evidence>
<keyword evidence="3" id="KW-1003">Cell membrane</keyword>
<feature type="signal peptide" evidence="8">
    <location>
        <begin position="1"/>
        <end position="25"/>
    </location>
</feature>
<evidence type="ECO:0000256" key="4">
    <source>
        <dbReference type="ARBA" id="ARBA00022692"/>
    </source>
</evidence>
<reference evidence="11 12" key="1">
    <citation type="journal article" date="2018" name="Aquat. Microb. Ecol.">
        <title>Gammaproteobacterial methanotrophs dominate.</title>
        <authorList>
            <person name="Rissanen A.J."/>
            <person name="Saarenheimo J."/>
            <person name="Tiirola M."/>
            <person name="Peura S."/>
            <person name="Aalto S.L."/>
            <person name="Karvinen A."/>
            <person name="Nykanen H."/>
        </authorList>
    </citation>
    <scope>NUCLEOTIDE SEQUENCE [LARGE SCALE GENOMIC DNA]</scope>
    <source>
        <strain evidence="11">AMbin10</strain>
    </source>
</reference>
<evidence type="ECO:0000313" key="11">
    <source>
        <dbReference type="EMBL" id="PZN79919.1"/>
    </source>
</evidence>
<dbReference type="SUPFAM" id="SSF50182">
    <property type="entry name" value="Sm-like ribonucleoproteins"/>
    <property type="match status" value="1"/>
</dbReference>
<dbReference type="AlphaFoldDB" id="A0A2W4RDK8"/>
<feature type="transmembrane region" description="Helical" evidence="7">
    <location>
        <begin position="300"/>
        <end position="318"/>
    </location>
</feature>
<evidence type="ECO:0000256" key="7">
    <source>
        <dbReference type="SAM" id="Phobius"/>
    </source>
</evidence>
<keyword evidence="5 7" id="KW-1133">Transmembrane helix</keyword>
<dbReference type="Proteomes" id="UP000249396">
    <property type="component" value="Unassembled WGS sequence"/>
</dbReference>
<keyword evidence="6 7" id="KW-0472">Membrane</keyword>
<feature type="transmembrane region" description="Helical" evidence="7">
    <location>
        <begin position="256"/>
        <end position="280"/>
    </location>
</feature>
<evidence type="ECO:0000256" key="3">
    <source>
        <dbReference type="ARBA" id="ARBA00022475"/>
    </source>
</evidence>
<sequence length="619" mass="68884">MRSGGYRMFAKLLALLLFVPLVSVADNHQILEPIDTDSPRATFESFLKLTEEMGRSYSAYRDTPSPATQGALMRIAVKTTALFDLSQIPEASRQETGIETFLQLWEVVARLDLPNLEDIPDSSAYDKDGEKLKGPTQWLIPSTDITIARVGEGAGAGEFLFSAKTVERATNYYELVSDLPYKRPVPTKNLYLVAQTVTGWMIPLAWTESLPAWANTPIAGQVAWKWLATLMSIGLAVLLGVFVFRWSMECSSDGPLRFYLCQICTPLLIICMGLLLKLFLRNQVNITGFGSASFNYFLEILYGMALVWMVWLTSNWVADAIILSPKINPKSLDAHLIRLAARSVGIIAALMLIFRVANQIGVPVYGLVAGAGVGGLAIALAAKSTLENFMGALNLFADHPVRIGDLCRYDDGSSAGWLSVGRVEAIGLRSTKIRRHDRCLITIPNAEFAQKYIVNLSVCDRMLLQTTLGMRYETTDDQLRYLLAELRELLHGHPKTIHTLSDPIRVRFIGFGDFSLNVEMRAYVKTSDRNEFLAVQEDILLRVMQVVKKAGTGFAFPSNTLYHAHDGGLDSEQQQQAEKQVREWALAHTLPFPDFAEEYRLQITDTLDYPPEGSPNANE</sequence>
<evidence type="ECO:0008006" key="13">
    <source>
        <dbReference type="Google" id="ProtNLM"/>
    </source>
</evidence>
<feature type="domain" description="Mechanosensitive ion channel MscS C-terminal" evidence="10">
    <location>
        <begin position="467"/>
        <end position="551"/>
    </location>
</feature>
<dbReference type="Pfam" id="PF21082">
    <property type="entry name" value="MS_channel_3rd"/>
    <property type="match status" value="1"/>
</dbReference>
<dbReference type="InterPro" id="IPR011014">
    <property type="entry name" value="MscS_channel_TM-2"/>
</dbReference>
<comment type="subcellular location">
    <subcellularLocation>
        <location evidence="1">Cell membrane</location>
        <topology evidence="1">Multi-pass membrane protein</topology>
    </subcellularLocation>
</comment>
<dbReference type="PANTHER" id="PTHR30566:SF5">
    <property type="entry name" value="MECHANOSENSITIVE ION CHANNEL PROTEIN 1, MITOCHONDRIAL-RELATED"/>
    <property type="match status" value="1"/>
</dbReference>